<evidence type="ECO:0000313" key="2">
    <source>
        <dbReference type="EMBL" id="ADW73939.1"/>
    </source>
</evidence>
<evidence type="ECO:0000313" key="3">
    <source>
        <dbReference type="Proteomes" id="UP000007257"/>
    </source>
</evidence>
<keyword evidence="1" id="KW-0472">Membrane</keyword>
<keyword evidence="1" id="KW-1133">Transmembrane helix</keyword>
<dbReference type="Proteomes" id="UP000007257">
    <property type="component" value="Chromosome"/>
</dbReference>
<gene>
    <name evidence="2" type="ordered locus">Rahaq_2330</name>
</gene>
<dbReference type="OrthoDB" id="6422223at2"/>
<sequence>MILIPAQRRASVRTMELKLKYLTLSTLLFSISISGCAITVSELKSSQSSYDGSFTSKTEPSDTYRTLRHMARQCLEYEAYSGNPVIVLSEFDGERNEGEINQKLLAQGLLINNTLIEIERHDGDKAQVSLYTTKNILSVGIRSPNISDIKRWADGDRSC</sequence>
<dbReference type="eggNOG" id="ENOG5031BWW">
    <property type="taxonomic scope" value="Bacteria"/>
</dbReference>
<name>A0A0H3FAL0_RAHSY</name>
<dbReference type="KEGG" id="rah:Rahaq_2330"/>
<reference evidence="2 3" key="2">
    <citation type="journal article" date="2012" name="J. Bacteriol.">
        <title>Complete Genome Sequence of Rahnella sp. Strain Y9602, a Gammaproteobacterium Isolate from Metal- and Radionuclide-Contaminated Soil.</title>
        <authorList>
            <person name="Martinez R.J."/>
            <person name="Bruce D."/>
            <person name="Detter C."/>
            <person name="Goodwin L.A."/>
            <person name="Han J."/>
            <person name="Han C.S."/>
            <person name="Held B."/>
            <person name="Land M.L."/>
            <person name="Mikhailova N."/>
            <person name="Nolan M."/>
            <person name="Pennacchio L."/>
            <person name="Pitluck S."/>
            <person name="Tapia R."/>
            <person name="Woyke T."/>
            <person name="Sobecky P.A."/>
        </authorList>
    </citation>
    <scope>NUCLEOTIDE SEQUENCE [LARGE SCALE GENOMIC DNA]</scope>
    <source>
        <strain evidence="2 3">Y9602</strain>
    </source>
</reference>
<evidence type="ECO:0000256" key="1">
    <source>
        <dbReference type="SAM" id="Phobius"/>
    </source>
</evidence>
<accession>A0A0H3FAL0</accession>
<dbReference type="HOGENOM" id="CLU_1783850_0_0_6"/>
<proteinExistence type="predicted"/>
<feature type="transmembrane region" description="Helical" evidence="1">
    <location>
        <begin position="21"/>
        <end position="40"/>
    </location>
</feature>
<protein>
    <submittedName>
        <fullName evidence="2">Uncharacterized protein</fullName>
    </submittedName>
</protein>
<dbReference type="AlphaFoldDB" id="A0A0H3FAL0"/>
<organism evidence="2 3">
    <name type="scientific">Rahnella sp. (strain Y9602)</name>
    <dbReference type="NCBI Taxonomy" id="2703885"/>
    <lineage>
        <taxon>Bacteria</taxon>
        <taxon>Pseudomonadati</taxon>
        <taxon>Pseudomonadota</taxon>
        <taxon>Gammaproteobacteria</taxon>
        <taxon>Enterobacterales</taxon>
        <taxon>Yersiniaceae</taxon>
        <taxon>Rahnella</taxon>
    </lineage>
</organism>
<keyword evidence="1" id="KW-0812">Transmembrane</keyword>
<reference evidence="3" key="1">
    <citation type="submission" date="2011-01" db="EMBL/GenBank/DDBJ databases">
        <title>Complete sequence of chromosome of Rahnella sp. Y9602.</title>
        <authorList>
            <consortium name="US DOE Joint Genome Institute"/>
            <person name="Lucas S."/>
            <person name="Copeland A."/>
            <person name="Lapidus A."/>
            <person name="Cheng J.-F."/>
            <person name="Goodwin L."/>
            <person name="Pitluck S."/>
            <person name="Lu M."/>
            <person name="Detter J.C."/>
            <person name="Han C."/>
            <person name="Tapia R."/>
            <person name="Land M."/>
            <person name="Hauser L."/>
            <person name="Kyrpides N."/>
            <person name="Ivanova N."/>
            <person name="Ovchinnikova G."/>
            <person name="Pagani I."/>
            <person name="Sobecky P.A."/>
            <person name="Martinez R.J."/>
            <person name="Woyke T."/>
        </authorList>
    </citation>
    <scope>NUCLEOTIDE SEQUENCE [LARGE SCALE GENOMIC DNA]</scope>
    <source>
        <strain evidence="3">Y9602</strain>
    </source>
</reference>
<dbReference type="EMBL" id="CP002505">
    <property type="protein sequence ID" value="ADW73939.1"/>
    <property type="molecule type" value="Genomic_DNA"/>
</dbReference>